<gene>
    <name evidence="1" type="ORF">MM415A03408_0007</name>
    <name evidence="2" type="ORF">MM415B02856_0008</name>
</gene>
<evidence type="ECO:0000313" key="2">
    <source>
        <dbReference type="EMBL" id="QJA87979.1"/>
    </source>
</evidence>
<dbReference type="EMBL" id="MT141840">
    <property type="protein sequence ID" value="QJA71017.1"/>
    <property type="molecule type" value="Genomic_DNA"/>
</dbReference>
<proteinExistence type="predicted"/>
<dbReference type="AlphaFoldDB" id="A0A6M3JQC9"/>
<name>A0A6M3JQC9_9ZZZZ</name>
<evidence type="ECO:0000313" key="1">
    <source>
        <dbReference type="EMBL" id="QJA71017.1"/>
    </source>
</evidence>
<dbReference type="InterPro" id="IPR056931">
    <property type="entry name" value="D14-like"/>
</dbReference>
<protein>
    <recommendedName>
        <fullName evidence="3">Holliday junction resolvase</fullName>
    </recommendedName>
</protein>
<reference evidence="1" key="1">
    <citation type="submission" date="2020-03" db="EMBL/GenBank/DDBJ databases">
        <title>The deep terrestrial virosphere.</title>
        <authorList>
            <person name="Holmfeldt K."/>
            <person name="Nilsson E."/>
            <person name="Simone D."/>
            <person name="Lopez-Fernandez M."/>
            <person name="Wu X."/>
            <person name="de Brujin I."/>
            <person name="Lundin D."/>
            <person name="Andersson A."/>
            <person name="Bertilsson S."/>
            <person name="Dopson M."/>
        </authorList>
    </citation>
    <scope>NUCLEOTIDE SEQUENCE</scope>
    <source>
        <strain evidence="1">MM415A03408</strain>
        <strain evidence="2">MM415B02856</strain>
    </source>
</reference>
<organism evidence="1">
    <name type="scientific">viral metagenome</name>
    <dbReference type="NCBI Taxonomy" id="1070528"/>
    <lineage>
        <taxon>unclassified sequences</taxon>
        <taxon>metagenomes</taxon>
        <taxon>organismal metagenomes</taxon>
    </lineage>
</organism>
<dbReference type="EMBL" id="MT142745">
    <property type="protein sequence ID" value="QJA87979.1"/>
    <property type="molecule type" value="Genomic_DNA"/>
</dbReference>
<dbReference type="Pfam" id="PF24608">
    <property type="entry name" value="PDDEXK_15"/>
    <property type="match status" value="1"/>
</dbReference>
<evidence type="ECO:0008006" key="3">
    <source>
        <dbReference type="Google" id="ProtNLM"/>
    </source>
</evidence>
<sequence>MSISIKSRKAKGRNFQQWVAQKISDMLEIPWGKDELIRSREMGQSGTDISLIGEALKLFPYAVEIKHQETWAIPSWIKQAKSNQKKDSEWLLFVKKNNEKPIVVIDAEVFFDLYKRLLNWENPVEER</sequence>
<accession>A0A6M3JQC9</accession>